<dbReference type="RefSeq" id="WP_169281527.1">
    <property type="nucleotide sequence ID" value="NZ_CP051680.1"/>
</dbReference>
<keyword evidence="2" id="KW-0808">Transferase</keyword>
<evidence type="ECO:0000259" key="1">
    <source>
        <dbReference type="Pfam" id="PF00685"/>
    </source>
</evidence>
<dbReference type="Gene3D" id="3.40.50.300">
    <property type="entry name" value="P-loop containing nucleotide triphosphate hydrolases"/>
    <property type="match status" value="1"/>
</dbReference>
<keyword evidence="3" id="KW-1185">Reference proteome</keyword>
<dbReference type="AlphaFoldDB" id="A0A7Z2VLI3"/>
<dbReference type="EMBL" id="CP051680">
    <property type="protein sequence ID" value="QJD85262.1"/>
    <property type="molecule type" value="Genomic_DNA"/>
</dbReference>
<dbReference type="InterPro" id="IPR000863">
    <property type="entry name" value="Sulfotransferase_dom"/>
</dbReference>
<dbReference type="InterPro" id="IPR027417">
    <property type="entry name" value="P-loop_NTPase"/>
</dbReference>
<evidence type="ECO:0000313" key="3">
    <source>
        <dbReference type="Proteomes" id="UP000502248"/>
    </source>
</evidence>
<protein>
    <submittedName>
        <fullName evidence="2">Sulfotransferase domain-containing protein</fullName>
    </submittedName>
</protein>
<proteinExistence type="predicted"/>
<feature type="domain" description="Sulfotransferase" evidence="1">
    <location>
        <begin position="79"/>
        <end position="267"/>
    </location>
</feature>
<reference evidence="2 3" key="1">
    <citation type="submission" date="2020-04" db="EMBL/GenBank/DDBJ databases">
        <title>Genome sequencing of novel species.</title>
        <authorList>
            <person name="Heo J."/>
            <person name="Kim S.-J."/>
            <person name="Kim J.-S."/>
            <person name="Hong S.-B."/>
            <person name="Kwon S.-W."/>
        </authorList>
    </citation>
    <scope>NUCLEOTIDE SEQUENCE [LARGE SCALE GENOMIC DNA]</scope>
    <source>
        <strain evidence="2 3">MFER-1</strain>
    </source>
</reference>
<dbReference type="GO" id="GO:0008146">
    <property type="term" value="F:sulfotransferase activity"/>
    <property type="evidence" value="ECO:0007669"/>
    <property type="project" value="InterPro"/>
</dbReference>
<organism evidence="2 3">
    <name type="scientific">Cohnella herbarum</name>
    <dbReference type="NCBI Taxonomy" id="2728023"/>
    <lineage>
        <taxon>Bacteria</taxon>
        <taxon>Bacillati</taxon>
        <taxon>Bacillota</taxon>
        <taxon>Bacilli</taxon>
        <taxon>Bacillales</taxon>
        <taxon>Paenibacillaceae</taxon>
        <taxon>Cohnella</taxon>
    </lineage>
</organism>
<dbReference type="Proteomes" id="UP000502248">
    <property type="component" value="Chromosome"/>
</dbReference>
<accession>A0A7Z2VLI3</accession>
<dbReference type="Pfam" id="PF00685">
    <property type="entry name" value="Sulfotransfer_1"/>
    <property type="match status" value="1"/>
</dbReference>
<dbReference type="SUPFAM" id="SSF52540">
    <property type="entry name" value="P-loop containing nucleoside triphosphate hydrolases"/>
    <property type="match status" value="1"/>
</dbReference>
<name>A0A7Z2VLI3_9BACL</name>
<gene>
    <name evidence="2" type="ORF">HH215_20170</name>
</gene>
<sequence>MIQNLFRKLGFTLIRNVKYINLLLEKERISNELDHASIKLSELNTIHESISALAGSDFPIYVGANKKTYFNSTHVEWTEKVLVLSIPKAGTYMMGEILKRLRFKDSGVHAAKWGFADLRFDHKSSILKNLAQKNKVINLSDYIQLVRSGEYVLSHLPADPEVFSTSSDFKSIFLIRDLRDCFVSFMRYSAQNGFGSAIEKGWSSLDDKRLQMEMFAELDGSVFFDLANPMLGWLNESDVLTVRYEDIVGDNGDFKKKQVIEEIAKFTTGNGSLLNTEDIEAIKSTETITSSGKRTEWKAYWSDKVDEIFRNLGGHDLNRIFGYHD</sequence>
<dbReference type="KEGG" id="cheb:HH215_20170"/>
<evidence type="ECO:0000313" key="2">
    <source>
        <dbReference type="EMBL" id="QJD85262.1"/>
    </source>
</evidence>